<feature type="compositionally biased region" description="Basic residues" evidence="1">
    <location>
        <begin position="126"/>
        <end position="138"/>
    </location>
</feature>
<reference evidence="2" key="1">
    <citation type="submission" date="2020-02" db="EMBL/GenBank/DDBJ databases">
        <authorList>
            <person name="Meier V. D."/>
        </authorList>
    </citation>
    <scope>NUCLEOTIDE SEQUENCE</scope>
    <source>
        <strain evidence="2">AVDCRST_MAG30</strain>
    </source>
</reference>
<name>A0A6J4TNW8_9ACTN</name>
<feature type="compositionally biased region" description="Low complexity" evidence="1">
    <location>
        <begin position="37"/>
        <end position="49"/>
    </location>
</feature>
<feature type="region of interest" description="Disordered" evidence="1">
    <location>
        <begin position="126"/>
        <end position="148"/>
    </location>
</feature>
<evidence type="ECO:0000256" key="1">
    <source>
        <dbReference type="SAM" id="MobiDB-lite"/>
    </source>
</evidence>
<accession>A0A6J4TNW8</accession>
<sequence>AGSDQIVADEQRPRIGVRSGGTLELPVVTGDAERTVPAPSGRTGPAAPGATGGGSAAMPEGRRCTSRRRFAITLRDSRGRSLRSARVRVNGGRVAVKRRRGRLVALVDLRGLRRGRYTVRVEGRTRGGRRVSAKRRYRTCGSGTRSRR</sequence>
<proteinExistence type="predicted"/>
<feature type="region of interest" description="Disordered" evidence="1">
    <location>
        <begin position="1"/>
        <end position="70"/>
    </location>
</feature>
<dbReference type="AlphaFoldDB" id="A0A6J4TNW8"/>
<protein>
    <submittedName>
        <fullName evidence="2">Uncharacterized protein</fullName>
    </submittedName>
</protein>
<dbReference type="EMBL" id="CADCVS010000446">
    <property type="protein sequence ID" value="CAA9526689.1"/>
    <property type="molecule type" value="Genomic_DNA"/>
</dbReference>
<evidence type="ECO:0000313" key="2">
    <source>
        <dbReference type="EMBL" id="CAA9526689.1"/>
    </source>
</evidence>
<feature type="non-terminal residue" evidence="2">
    <location>
        <position position="1"/>
    </location>
</feature>
<organism evidence="2">
    <name type="scientific">uncultured Solirubrobacteraceae bacterium</name>
    <dbReference type="NCBI Taxonomy" id="1162706"/>
    <lineage>
        <taxon>Bacteria</taxon>
        <taxon>Bacillati</taxon>
        <taxon>Actinomycetota</taxon>
        <taxon>Thermoleophilia</taxon>
        <taxon>Solirubrobacterales</taxon>
        <taxon>Solirubrobacteraceae</taxon>
        <taxon>environmental samples</taxon>
    </lineage>
</organism>
<gene>
    <name evidence="2" type="ORF">AVDCRST_MAG30-3426</name>
</gene>